<dbReference type="Proteomes" id="UP000001683">
    <property type="component" value="Chromosome"/>
</dbReference>
<dbReference type="GO" id="GO:0006281">
    <property type="term" value="P:DNA repair"/>
    <property type="evidence" value="ECO:0007669"/>
    <property type="project" value="InterPro"/>
</dbReference>
<proteinExistence type="predicted"/>
<dbReference type="AlphaFoldDB" id="B2A5E1"/>
<reference evidence="1 2" key="1">
    <citation type="submission" date="2008-04" db="EMBL/GenBank/DDBJ databases">
        <title>Complete sequence of chromosome of Natranaerobius thermophilus JW/NM-WN-LF.</title>
        <authorList>
            <consortium name="US DOE Joint Genome Institute"/>
            <person name="Copeland A."/>
            <person name="Lucas S."/>
            <person name="Lapidus A."/>
            <person name="Glavina del Rio T."/>
            <person name="Dalin E."/>
            <person name="Tice H."/>
            <person name="Bruce D."/>
            <person name="Goodwin L."/>
            <person name="Pitluck S."/>
            <person name="Chertkov O."/>
            <person name="Brettin T."/>
            <person name="Detter J.C."/>
            <person name="Han C."/>
            <person name="Kuske C.R."/>
            <person name="Schmutz J."/>
            <person name="Larimer F."/>
            <person name="Land M."/>
            <person name="Hauser L."/>
            <person name="Kyrpides N."/>
            <person name="Lykidis A."/>
            <person name="Mesbah N.M."/>
            <person name="Wiegel J."/>
        </authorList>
    </citation>
    <scope>NUCLEOTIDE SEQUENCE [LARGE SCALE GENOMIC DNA]</scope>
    <source>
        <strain evidence="2">ATCC BAA-1301 / DSM 18059 / JW/NM-WN-LF</strain>
    </source>
</reference>
<dbReference type="GO" id="GO:0000287">
    <property type="term" value="F:magnesium ion binding"/>
    <property type="evidence" value="ECO:0007669"/>
    <property type="project" value="InterPro"/>
</dbReference>
<dbReference type="SUPFAM" id="SSF103084">
    <property type="entry name" value="Holliday junction resolvase RusA"/>
    <property type="match status" value="1"/>
</dbReference>
<organism evidence="1 2">
    <name type="scientific">Natranaerobius thermophilus (strain ATCC BAA-1301 / DSM 18059 / JW/NM-WN-LF)</name>
    <dbReference type="NCBI Taxonomy" id="457570"/>
    <lineage>
        <taxon>Bacteria</taxon>
        <taxon>Bacillati</taxon>
        <taxon>Bacillota</taxon>
        <taxon>Clostridia</taxon>
        <taxon>Natranaerobiales</taxon>
        <taxon>Natranaerobiaceae</taxon>
        <taxon>Natranaerobius</taxon>
    </lineage>
</organism>
<reference evidence="1 2" key="2">
    <citation type="journal article" date="2011" name="J. Bacteriol.">
        <title>Complete genome sequence of the anaerobic, halophilic alkalithermophile Natranaerobius thermophilus JW/NM-WN-LF.</title>
        <authorList>
            <person name="Zhao B."/>
            <person name="Mesbah N.M."/>
            <person name="Dalin E."/>
            <person name="Goodwin L."/>
            <person name="Nolan M."/>
            <person name="Pitluck S."/>
            <person name="Chertkov O."/>
            <person name="Brettin T.S."/>
            <person name="Han J."/>
            <person name="Larimer F.W."/>
            <person name="Land M.L."/>
            <person name="Hauser L."/>
            <person name="Kyrpides N."/>
            <person name="Wiegel J."/>
        </authorList>
    </citation>
    <scope>NUCLEOTIDE SEQUENCE [LARGE SCALE GENOMIC DNA]</scope>
    <source>
        <strain evidence="2">ATCC BAA-1301 / DSM 18059 / JW/NM-WN-LF</strain>
    </source>
</reference>
<dbReference type="GO" id="GO:0006310">
    <property type="term" value="P:DNA recombination"/>
    <property type="evidence" value="ECO:0007669"/>
    <property type="project" value="InterPro"/>
</dbReference>
<dbReference type="Gene3D" id="3.30.1330.70">
    <property type="entry name" value="Holliday junction resolvase RusA"/>
    <property type="match status" value="1"/>
</dbReference>
<dbReference type="HOGENOM" id="CLU_105783_0_0_9"/>
<dbReference type="InterPro" id="IPR036614">
    <property type="entry name" value="RusA-like_sf"/>
</dbReference>
<gene>
    <name evidence="1" type="ordered locus">Nther_0379</name>
</gene>
<dbReference type="KEGG" id="nth:Nther_0379"/>
<keyword evidence="2" id="KW-1185">Reference proteome</keyword>
<evidence type="ECO:0000313" key="1">
    <source>
        <dbReference type="EMBL" id="ACB83975.1"/>
    </source>
</evidence>
<dbReference type="OrthoDB" id="2375410at2"/>
<dbReference type="RefSeq" id="WP_012446863.1">
    <property type="nucleotide sequence ID" value="NC_010718.1"/>
</dbReference>
<protein>
    <submittedName>
        <fullName evidence="1">Uncharacterized protein</fullName>
    </submittedName>
</protein>
<dbReference type="InParanoid" id="B2A5E1"/>
<sequence length="181" mass="20754">MLNRIRKVQDDLSAIQVELAKASEEHELELLEEVETGDSTVKLEKNQNGVKLTVDVVAPKISIYKFQTFENGNFTNRQHKEVRDYWYSIIKRALAGQNLDPIKPAIVYIRYYLDKNCDVGNFLSKFIQDGLVYNGVLEDDDLNNVTLLSEAKLKKEKAPRTEIYVVHDNGKVGDMITSQFK</sequence>
<evidence type="ECO:0000313" key="2">
    <source>
        <dbReference type="Proteomes" id="UP000001683"/>
    </source>
</evidence>
<accession>B2A5E1</accession>
<dbReference type="EMBL" id="CP001034">
    <property type="protein sequence ID" value="ACB83975.1"/>
    <property type="molecule type" value="Genomic_DNA"/>
</dbReference>
<name>B2A5E1_NATTJ</name>